<dbReference type="RefSeq" id="WP_317996381.1">
    <property type="nucleotide sequence ID" value="NZ_AP025523.1"/>
</dbReference>
<accession>A0AAN1XVR0</accession>
<dbReference type="Pfam" id="PF04327">
    <property type="entry name" value="Peptidase_Prp"/>
    <property type="match status" value="1"/>
</dbReference>
<comment type="similarity">
    <text evidence="5">Belongs to the Prp family.</text>
</comment>
<evidence type="ECO:0000313" key="8">
    <source>
        <dbReference type="Proteomes" id="UP001317532"/>
    </source>
</evidence>
<sequence length="115" mass="12391">MLVVTFRRDSRNRLSSVFASGHAEQGDPGEDIACAAVSALLQAAWGGLAEVARVPVSGRRRSGDLEMHWPAEARDRDDVNAIVATAELAIEQIAKQYRGAIRYVRASEPDSPAST</sequence>
<keyword evidence="8" id="KW-1185">Reference proteome</keyword>
<evidence type="ECO:0000256" key="6">
    <source>
        <dbReference type="ARBA" id="ARBA00044538"/>
    </source>
</evidence>
<dbReference type="GO" id="GO:0008234">
    <property type="term" value="F:cysteine-type peptidase activity"/>
    <property type="evidence" value="ECO:0007669"/>
    <property type="project" value="UniProtKB-KW"/>
</dbReference>
<name>A0AAN1XVR0_UNVUL</name>
<evidence type="ECO:0000256" key="4">
    <source>
        <dbReference type="ARBA" id="ARBA00022807"/>
    </source>
</evidence>
<dbReference type="AlphaFoldDB" id="A0AAN1XVR0"/>
<keyword evidence="1" id="KW-0690">Ribosome biogenesis</keyword>
<dbReference type="InterPro" id="IPR007422">
    <property type="entry name" value="Peptidase_Prp"/>
</dbReference>
<dbReference type="CDD" id="cd16332">
    <property type="entry name" value="Prp-like"/>
    <property type="match status" value="1"/>
</dbReference>
<keyword evidence="2" id="KW-0645">Protease</keyword>
<evidence type="ECO:0000256" key="1">
    <source>
        <dbReference type="ARBA" id="ARBA00022517"/>
    </source>
</evidence>
<reference evidence="7 8" key="1">
    <citation type="journal article" date="2022" name="ISME Commun">
        <title>Vulcanimicrobium alpinus gen. nov. sp. nov., the first cultivated representative of the candidate phylum 'Eremiobacterota', is a metabolically versatile aerobic anoxygenic phototroph.</title>
        <authorList>
            <person name="Yabe S."/>
            <person name="Muto K."/>
            <person name="Abe K."/>
            <person name="Yokota A."/>
            <person name="Staudigel H."/>
            <person name="Tebo B.M."/>
        </authorList>
    </citation>
    <scope>NUCLEOTIDE SEQUENCE [LARGE SCALE GENOMIC DNA]</scope>
    <source>
        <strain evidence="7 8">WC8-2</strain>
    </source>
</reference>
<dbReference type="Gene3D" id="3.30.70.1490">
    <property type="entry name" value="Cysteine protease Prp"/>
    <property type="match status" value="1"/>
</dbReference>
<gene>
    <name evidence="7" type="ORF">WPS_06070</name>
</gene>
<evidence type="ECO:0000256" key="5">
    <source>
        <dbReference type="ARBA" id="ARBA00044503"/>
    </source>
</evidence>
<evidence type="ECO:0000256" key="3">
    <source>
        <dbReference type="ARBA" id="ARBA00022801"/>
    </source>
</evidence>
<proteinExistence type="inferred from homology"/>
<dbReference type="Proteomes" id="UP001317532">
    <property type="component" value="Chromosome"/>
</dbReference>
<dbReference type="GO" id="GO:0006508">
    <property type="term" value="P:proteolysis"/>
    <property type="evidence" value="ECO:0007669"/>
    <property type="project" value="UniProtKB-KW"/>
</dbReference>
<keyword evidence="3" id="KW-0378">Hydrolase</keyword>
<dbReference type="KEGG" id="vab:WPS_06070"/>
<dbReference type="SUPFAM" id="SSF118010">
    <property type="entry name" value="TM1457-like"/>
    <property type="match status" value="1"/>
</dbReference>
<protein>
    <recommendedName>
        <fullName evidence="6">Ribosomal processing cysteine protease Prp</fullName>
    </recommendedName>
</protein>
<dbReference type="PANTHER" id="PTHR39178:SF1">
    <property type="entry name" value="RIBOSOMAL-PROCESSING CYSTEINE PROTEASE PRP"/>
    <property type="match status" value="1"/>
</dbReference>
<keyword evidence="4" id="KW-0788">Thiol protease</keyword>
<dbReference type="EMBL" id="AP025523">
    <property type="protein sequence ID" value="BDE05331.1"/>
    <property type="molecule type" value="Genomic_DNA"/>
</dbReference>
<evidence type="ECO:0000313" key="7">
    <source>
        <dbReference type="EMBL" id="BDE05331.1"/>
    </source>
</evidence>
<dbReference type="InterPro" id="IPR036764">
    <property type="entry name" value="Peptidase_Prp_sf"/>
</dbReference>
<organism evidence="7 8">
    <name type="scientific">Vulcanimicrobium alpinum</name>
    <dbReference type="NCBI Taxonomy" id="3016050"/>
    <lineage>
        <taxon>Bacteria</taxon>
        <taxon>Bacillati</taxon>
        <taxon>Vulcanimicrobiota</taxon>
        <taxon>Vulcanimicrobiia</taxon>
        <taxon>Vulcanimicrobiales</taxon>
        <taxon>Vulcanimicrobiaceae</taxon>
        <taxon>Vulcanimicrobium</taxon>
    </lineage>
</organism>
<dbReference type="PANTHER" id="PTHR39178">
    <property type="entry name" value="HYPOTHETICAL RIBOSOME-ASSOCIATED PROTEIN"/>
    <property type="match status" value="1"/>
</dbReference>
<dbReference type="GO" id="GO:0042254">
    <property type="term" value="P:ribosome biogenesis"/>
    <property type="evidence" value="ECO:0007669"/>
    <property type="project" value="UniProtKB-KW"/>
</dbReference>
<evidence type="ECO:0000256" key="2">
    <source>
        <dbReference type="ARBA" id="ARBA00022670"/>
    </source>
</evidence>